<evidence type="ECO:0000256" key="3">
    <source>
        <dbReference type="ARBA" id="ARBA00022786"/>
    </source>
</evidence>
<evidence type="ECO:0000313" key="5">
    <source>
        <dbReference type="Proteomes" id="UP001151532"/>
    </source>
</evidence>
<comment type="catalytic activity">
    <reaction evidence="1">
        <text>S-ubiquitinyl-[E2 ubiquitin-conjugating enzyme]-L-cysteine + [acceptor protein]-L-lysine = [E2 ubiquitin-conjugating enzyme]-L-cysteine + N(6)-ubiquitinyl-[acceptor protein]-L-lysine.</text>
        <dbReference type="EC" id="2.3.2.27"/>
    </reaction>
</comment>
<dbReference type="PANTHER" id="PTHR45647">
    <property type="entry name" value="OS02G0152300 PROTEIN"/>
    <property type="match status" value="1"/>
</dbReference>
<evidence type="ECO:0000256" key="1">
    <source>
        <dbReference type="ARBA" id="ARBA00000900"/>
    </source>
</evidence>
<dbReference type="AlphaFoldDB" id="A0A9Q0NZR9"/>
<dbReference type="Proteomes" id="UP001151532">
    <property type="component" value="Chromosome 14"/>
</dbReference>
<dbReference type="GO" id="GO:0061630">
    <property type="term" value="F:ubiquitin protein ligase activity"/>
    <property type="evidence" value="ECO:0007669"/>
    <property type="project" value="UniProtKB-EC"/>
</dbReference>
<sequence length="144" mass="16338">MLETDISFVSSNRPSTDRMSSVTYDFMDSGVTPRFSTSLDTSFASIHSGPKFISPSYHQGFSSISPDNGRTSFTGSTHSLGDMESEMRRLKLELKQTMDLYSTACRESLTAKRKATELNRWRIEEERRLEESRFSEEAALSIIE</sequence>
<proteinExistence type="predicted"/>
<evidence type="ECO:0000313" key="4">
    <source>
        <dbReference type="EMBL" id="KAJ6678908.1"/>
    </source>
</evidence>
<reference evidence="4" key="2">
    <citation type="journal article" date="2023" name="Int. J. Mol. Sci.">
        <title>De Novo Assembly and Annotation of 11 Diverse Shrub Willow (Salix) Genomes Reveals Novel Gene Organization in Sex-Linked Regions.</title>
        <authorList>
            <person name="Hyden B."/>
            <person name="Feng K."/>
            <person name="Yates T.B."/>
            <person name="Jawdy S."/>
            <person name="Cereghino C."/>
            <person name="Smart L.B."/>
            <person name="Muchero W."/>
        </authorList>
    </citation>
    <scope>NUCLEOTIDE SEQUENCE</scope>
    <source>
        <tissue evidence="4">Shoot tip</tissue>
    </source>
</reference>
<comment type="caution">
    <text evidence="4">The sequence shown here is derived from an EMBL/GenBank/DDBJ whole genome shotgun (WGS) entry which is preliminary data.</text>
</comment>
<gene>
    <name evidence="4" type="ORF">OIU79_018801</name>
</gene>
<dbReference type="PANTHER" id="PTHR45647:SF76">
    <property type="entry name" value="PROTEIN KINASE DOMAIN-CONTAINING PROTEIN"/>
    <property type="match status" value="1"/>
</dbReference>
<protein>
    <recommendedName>
        <fullName evidence="2">RING-type E3 ubiquitin transferase</fullName>
        <ecNumber evidence="2">2.3.2.27</ecNumber>
    </recommendedName>
</protein>
<dbReference type="InterPro" id="IPR051348">
    <property type="entry name" value="U-box_ubiquitin_ligases"/>
</dbReference>
<evidence type="ECO:0000256" key="2">
    <source>
        <dbReference type="ARBA" id="ARBA00012483"/>
    </source>
</evidence>
<reference evidence="4" key="1">
    <citation type="submission" date="2022-11" db="EMBL/GenBank/DDBJ databases">
        <authorList>
            <person name="Hyden B.L."/>
            <person name="Feng K."/>
            <person name="Yates T."/>
            <person name="Jawdy S."/>
            <person name="Smart L.B."/>
            <person name="Muchero W."/>
        </authorList>
    </citation>
    <scope>NUCLEOTIDE SEQUENCE</scope>
    <source>
        <tissue evidence="4">Shoot tip</tissue>
    </source>
</reference>
<dbReference type="EMBL" id="JAPFFK010000020">
    <property type="protein sequence ID" value="KAJ6678908.1"/>
    <property type="molecule type" value="Genomic_DNA"/>
</dbReference>
<name>A0A9Q0NZR9_SALPP</name>
<dbReference type="OrthoDB" id="786795at2759"/>
<dbReference type="EC" id="2.3.2.27" evidence="2"/>
<accession>A0A9Q0NZR9</accession>
<keyword evidence="5" id="KW-1185">Reference proteome</keyword>
<organism evidence="4 5">
    <name type="scientific">Salix purpurea</name>
    <name type="common">Purple osier willow</name>
    <dbReference type="NCBI Taxonomy" id="77065"/>
    <lineage>
        <taxon>Eukaryota</taxon>
        <taxon>Viridiplantae</taxon>
        <taxon>Streptophyta</taxon>
        <taxon>Embryophyta</taxon>
        <taxon>Tracheophyta</taxon>
        <taxon>Spermatophyta</taxon>
        <taxon>Magnoliopsida</taxon>
        <taxon>eudicotyledons</taxon>
        <taxon>Gunneridae</taxon>
        <taxon>Pentapetalae</taxon>
        <taxon>rosids</taxon>
        <taxon>fabids</taxon>
        <taxon>Malpighiales</taxon>
        <taxon>Salicaceae</taxon>
        <taxon>Saliceae</taxon>
        <taxon>Salix</taxon>
    </lineage>
</organism>
<keyword evidence="3" id="KW-0833">Ubl conjugation pathway</keyword>